<dbReference type="Proteomes" id="UP000485058">
    <property type="component" value="Unassembled WGS sequence"/>
</dbReference>
<keyword evidence="3" id="KW-1185">Reference proteome</keyword>
<keyword evidence="1" id="KW-0732">Signal</keyword>
<accession>A0A699YLU7</accession>
<name>A0A699YLU7_HAELA</name>
<feature type="non-terminal residue" evidence="2">
    <location>
        <position position="1"/>
    </location>
</feature>
<organism evidence="2 3">
    <name type="scientific">Haematococcus lacustris</name>
    <name type="common">Green alga</name>
    <name type="synonym">Haematococcus pluvialis</name>
    <dbReference type="NCBI Taxonomy" id="44745"/>
    <lineage>
        <taxon>Eukaryota</taxon>
        <taxon>Viridiplantae</taxon>
        <taxon>Chlorophyta</taxon>
        <taxon>core chlorophytes</taxon>
        <taxon>Chlorophyceae</taxon>
        <taxon>CS clade</taxon>
        <taxon>Chlamydomonadales</taxon>
        <taxon>Haematococcaceae</taxon>
        <taxon>Haematococcus</taxon>
    </lineage>
</organism>
<sequence>MAKGFRGKCCLLCMWVEAQLASAGAGSALGPPSVLDVNTLLAGNVDVAMYRTLCGSLLAEGKVAALVIDGGEEQV</sequence>
<feature type="chain" id="PRO_5025345803" evidence="1">
    <location>
        <begin position="24"/>
        <end position="75"/>
    </location>
</feature>
<reference evidence="2 3" key="1">
    <citation type="submission" date="2020-02" db="EMBL/GenBank/DDBJ databases">
        <title>Draft genome sequence of Haematococcus lacustris strain NIES-144.</title>
        <authorList>
            <person name="Morimoto D."/>
            <person name="Nakagawa S."/>
            <person name="Yoshida T."/>
            <person name="Sawayama S."/>
        </authorList>
    </citation>
    <scope>NUCLEOTIDE SEQUENCE [LARGE SCALE GENOMIC DNA]</scope>
    <source>
        <strain evidence="2 3">NIES-144</strain>
    </source>
</reference>
<gene>
    <name evidence="2" type="ORF">HaLaN_06729</name>
</gene>
<evidence type="ECO:0000313" key="2">
    <source>
        <dbReference type="EMBL" id="GFH11257.1"/>
    </source>
</evidence>
<feature type="non-terminal residue" evidence="2">
    <location>
        <position position="75"/>
    </location>
</feature>
<dbReference type="AlphaFoldDB" id="A0A699YLU7"/>
<evidence type="ECO:0000313" key="3">
    <source>
        <dbReference type="Proteomes" id="UP000485058"/>
    </source>
</evidence>
<evidence type="ECO:0000256" key="1">
    <source>
        <dbReference type="SAM" id="SignalP"/>
    </source>
</evidence>
<feature type="signal peptide" evidence="1">
    <location>
        <begin position="1"/>
        <end position="23"/>
    </location>
</feature>
<proteinExistence type="predicted"/>
<dbReference type="EMBL" id="BLLF01000387">
    <property type="protein sequence ID" value="GFH11257.1"/>
    <property type="molecule type" value="Genomic_DNA"/>
</dbReference>
<protein>
    <submittedName>
        <fullName evidence="2">Uncharacterized protein</fullName>
    </submittedName>
</protein>
<comment type="caution">
    <text evidence="2">The sequence shown here is derived from an EMBL/GenBank/DDBJ whole genome shotgun (WGS) entry which is preliminary data.</text>
</comment>